<feature type="coiled-coil region" evidence="1">
    <location>
        <begin position="712"/>
        <end position="753"/>
    </location>
</feature>
<proteinExistence type="predicted"/>
<keyword evidence="1" id="KW-0175">Coiled coil</keyword>
<comment type="caution">
    <text evidence="3">The sequence shown here is derived from an EMBL/GenBank/DDBJ whole genome shotgun (WGS) entry which is preliminary data.</text>
</comment>
<evidence type="ECO:0000313" key="4">
    <source>
        <dbReference type="Proteomes" id="UP001497744"/>
    </source>
</evidence>
<name>A0AAV4M312_BABCB</name>
<evidence type="ECO:0000313" key="3">
    <source>
        <dbReference type="EMBL" id="GIX65219.1"/>
    </source>
</evidence>
<accession>A0AAV4M312</accession>
<reference evidence="3 4" key="1">
    <citation type="submission" date="2021-06" db="EMBL/GenBank/DDBJ databases">
        <title>Genome sequence of Babesia caballi.</title>
        <authorList>
            <person name="Yamagishi J."/>
            <person name="Kidaka T."/>
            <person name="Ochi A."/>
        </authorList>
    </citation>
    <scope>NUCLEOTIDE SEQUENCE [LARGE SCALE GENOMIC DNA]</scope>
    <source>
        <strain evidence="3">USDA-D6B2</strain>
    </source>
</reference>
<feature type="region of interest" description="Disordered" evidence="2">
    <location>
        <begin position="1671"/>
        <end position="1690"/>
    </location>
</feature>
<evidence type="ECO:0000256" key="2">
    <source>
        <dbReference type="SAM" id="MobiDB-lite"/>
    </source>
</evidence>
<sequence length="1833" mass="206897">MKHTPIAAQPRLTSASTYLDRVRVQLEQKVDAFVERSHRLVTSVQIDGGLTHPALDDVVPEACDEEKRAVLLKLRPVAVAHAREGREVPVHDGEDHVLVGPQAPLHRRVGEGALAGHVPHEQRDDHGHLRRRELEAEPRLVGLRRLPDRLRELVVGLGVLQLHGQDLPVVVEVARVLRVRADGVRKRRLGQQRRGRGVQLVVHQVPHDAVETDRLRHPLVVEARPPVRVHQEVPRLVEPPAQLENPRVVKVDLGGEVVGRPALELEHVLRQRRRQLHRLRQPRRVHQVDERQRQQKDLGLRQLRVLGEELLHAQHRRHRVVQSDSRPGFLLRLRRLRLGQQLQRERRDRAALRALGVGGDRLSEERHRRRRVAPQQPAQRLDVPHQPRREAPVRLGHRRLQHRRAMREQVPERIARQARRRAAGGRVLRLGFNCEMQLPAALWRYWQAIWPAGYRATAYVNLSAGIRPGRSDAEDVFAGTRWTSVSLETRGNGLFLLDPEECVAAGPGAPTLAWVLEHVHLDLRPSSSHLTLPSAAAASGADRGAVLYFLETQGDDTAFLAVHFSHMEAARDAYVQLRRCSLTYVRSLVDGSGDLGLSAGDTAHTIESLRYSREALAQQKEMICMDNTLLLSQYATNKQVFSECTAMQMRENAALRSQLEQCLDRIAVLEDDAHAHEGIIHGLKEEREQLIGLASKMAVVRRAGSGPRDPSTAALEQDYEATVMEVERLNQELDALRRDNARITNQYHRYRREVDREYDRVEELLYHSTIYEMLMYWIMCNDLKVRAAHFASKSPFQVEYYETCHRMSPQEHQAFCERVQMAQEEFRTCITLARASYINCRTHLFNELLGSISGHKLVLPRSKRLLSLALERLDWIFQPESSRFDAREPVWMNQQNFDGLLETLLYKTADHAWYNKLTYVSALKPILTNDAASESLMLTLKRQLYESLKQIDSLKQQVATLQRVAGNKDHWSSLQAARSHPGLEYREHPGKLLRPLEQNHVRDPRDVADLLLLQLQPRVENAKVQLLLEALLAQLDALRVKVVLQRALRAVELRGPAVALQPRQKPARGTHPAERALARVVELGVLGVRRERLLQRRLVEGLGQALRAVGVQVADAGVELVAVLHHGAALAEVDAVERQREVAEVRLRAQDVAHDLRRGAPEGRGEVVKVLQPDLLEEALEQRDVGGLQHRLLGAAREAGEEPLERELAVRLLAEVPARKCVGAAPGLREVARQLLVALLRDHRNGNRALLVEERRPVVRRLEDRAQVLEVLGRLHLFVVHGSQKGAPVPPDDPLEVAVVGVKKRELHVHLAGRVAEEVDEPVPPPPAAAQFLFYDFRRHDLRQVAPRRRLADDRRRDLDLREGVDGSGQRVDLPVRQVPEGLVELQVVQTRVQVPLDRVPDVALPRARDEVGLEVEQDVEEQHRAHAEQVVAHQERGKEHQHQLRDPRVAPREHVEKLLVAHGEQVEVEVAHHDLVPGLSQHAENARLVLRLHVVVAVDALVVGRLPRVLPRGVHLVHDLRLPLPQPARVDVLDDRVQVALPALRALRLALLGERRLGRLGRRLVLRGHLRLEPDEPRDRDARLGRLLPFLVGEHRVDLELVVLRVVLQRRHLPGPRVEEQHVGAGALARLGEGEGRAPVSLCGAVDARLLAPHEAAPPDLAYVERVPPAVQRQRAPGPARSRNQCRRGGAPLPAQLSALLSPAEAAGQRDHQRDDDPDNLEHDLENVQHDARKQGEGELDEVLHPAAASGHRRLLLLFDVRLPVVHVVTSGNFLITHLRQRNRSYFGLAGCQFVRLNIVAGVGRDPGDLFHLLVFVPSHAARRARPPLNQP</sequence>
<dbReference type="Proteomes" id="UP001497744">
    <property type="component" value="Unassembled WGS sequence"/>
</dbReference>
<dbReference type="GeneID" id="94196700"/>
<feature type="region of interest" description="Disordered" evidence="2">
    <location>
        <begin position="1423"/>
        <end position="1449"/>
    </location>
</feature>
<dbReference type="EMBL" id="BPLF01000004">
    <property type="protein sequence ID" value="GIX65219.1"/>
    <property type="molecule type" value="Genomic_DNA"/>
</dbReference>
<protein>
    <submittedName>
        <fullName evidence="3">Calcium-binding and coiled-coil domain-containing protein 2, putative</fullName>
    </submittedName>
</protein>
<keyword evidence="4" id="KW-1185">Reference proteome</keyword>
<feature type="region of interest" description="Disordered" evidence="2">
    <location>
        <begin position="363"/>
        <end position="388"/>
    </location>
</feature>
<organism evidence="3 4">
    <name type="scientific">Babesia caballi</name>
    <dbReference type="NCBI Taxonomy" id="5871"/>
    <lineage>
        <taxon>Eukaryota</taxon>
        <taxon>Sar</taxon>
        <taxon>Alveolata</taxon>
        <taxon>Apicomplexa</taxon>
        <taxon>Aconoidasida</taxon>
        <taxon>Piroplasmida</taxon>
        <taxon>Babesiidae</taxon>
        <taxon>Babesia</taxon>
    </lineage>
</organism>
<dbReference type="RefSeq" id="XP_067717288.1">
    <property type="nucleotide sequence ID" value="XM_067861187.1"/>
</dbReference>
<feature type="compositionally biased region" description="Basic and acidic residues" evidence="2">
    <location>
        <begin position="1709"/>
        <end position="1724"/>
    </location>
</feature>
<gene>
    <name evidence="3" type="ORF">BcabD6B2_46540</name>
</gene>
<feature type="region of interest" description="Disordered" evidence="2">
    <location>
        <begin position="1704"/>
        <end position="1724"/>
    </location>
</feature>
<evidence type="ECO:0000256" key="1">
    <source>
        <dbReference type="SAM" id="Coils"/>
    </source>
</evidence>